<evidence type="ECO:0000256" key="1">
    <source>
        <dbReference type="SAM" id="MobiDB-lite"/>
    </source>
</evidence>
<dbReference type="AlphaFoldDB" id="S4MHE7"/>
<comment type="caution">
    <text evidence="2">The sequence shown here is derived from an EMBL/GenBank/DDBJ whole genome shotgun (WGS) entry which is preliminary data.</text>
</comment>
<protein>
    <submittedName>
        <fullName evidence="2">Uncharacterized protein</fullName>
    </submittedName>
</protein>
<reference evidence="2 3" key="1">
    <citation type="submission" date="2013-02" db="EMBL/GenBank/DDBJ databases">
        <title>Draft Genome Sequence of Streptomyces afghaniensis, Which Produces Compounds of the Julimycin B-Complex.</title>
        <authorList>
            <person name="Gruening B.A."/>
            <person name="Praeg A."/>
            <person name="Erxleben A."/>
            <person name="Guenther S."/>
            <person name="Fiedler H.-P."/>
            <person name="Goodfellow M."/>
            <person name="Mueller M."/>
        </authorList>
    </citation>
    <scope>NUCLEOTIDE SEQUENCE [LARGE SCALE GENOMIC DNA]</scope>
    <source>
        <strain evidence="2 3">772</strain>
    </source>
</reference>
<proteinExistence type="predicted"/>
<gene>
    <name evidence="2" type="ORF">STAFG_7957</name>
</gene>
<accession>S4MHE7</accession>
<evidence type="ECO:0000313" key="2">
    <source>
        <dbReference type="EMBL" id="EPJ34990.1"/>
    </source>
</evidence>
<feature type="region of interest" description="Disordered" evidence="1">
    <location>
        <begin position="1"/>
        <end position="50"/>
    </location>
</feature>
<sequence>MTTDELRQPAPSAGAGAGDPDGNGARAEGRPTTAVHVIPLWQRPRKGGHG</sequence>
<evidence type="ECO:0000313" key="3">
    <source>
        <dbReference type="Proteomes" id="UP000015001"/>
    </source>
</evidence>
<dbReference type="EMBL" id="AOPY01001668">
    <property type="protein sequence ID" value="EPJ34990.1"/>
    <property type="molecule type" value="Genomic_DNA"/>
</dbReference>
<dbReference type="PATRIC" id="fig|1283301.3.peg.7897"/>
<organism evidence="2 3">
    <name type="scientific">Streptomyces afghaniensis 772</name>
    <dbReference type="NCBI Taxonomy" id="1283301"/>
    <lineage>
        <taxon>Bacteria</taxon>
        <taxon>Bacillati</taxon>
        <taxon>Actinomycetota</taxon>
        <taxon>Actinomycetes</taxon>
        <taxon>Kitasatosporales</taxon>
        <taxon>Streptomycetaceae</taxon>
        <taxon>Streptomyces</taxon>
    </lineage>
</organism>
<dbReference type="HOGENOM" id="CLU_3122974_0_0_11"/>
<name>S4MHE7_9ACTN</name>
<dbReference type="Proteomes" id="UP000015001">
    <property type="component" value="Unassembled WGS sequence"/>
</dbReference>
<keyword evidence="3" id="KW-1185">Reference proteome</keyword>